<name>A0A6A4SED5_SCOMX</name>
<evidence type="ECO:0000256" key="8">
    <source>
        <dbReference type="ARBA" id="ARBA00047899"/>
    </source>
</evidence>
<feature type="region of interest" description="Disordered" evidence="10">
    <location>
        <begin position="245"/>
        <end position="284"/>
    </location>
</feature>
<keyword evidence="5" id="KW-0418">Kinase</keyword>
<keyword evidence="3" id="KW-0723">Serine/threonine-protein kinase</keyword>
<evidence type="ECO:0000313" key="14">
    <source>
        <dbReference type="Proteomes" id="UP000438429"/>
    </source>
</evidence>
<evidence type="ECO:0000259" key="12">
    <source>
        <dbReference type="PROSITE" id="PS51158"/>
    </source>
</evidence>
<feature type="region of interest" description="Disordered" evidence="10">
    <location>
        <begin position="576"/>
        <end position="782"/>
    </location>
</feature>
<dbReference type="Proteomes" id="UP000438429">
    <property type="component" value="Unassembled WGS sequence"/>
</dbReference>
<feature type="domain" description="Ig-like" evidence="11">
    <location>
        <begin position="888"/>
        <end position="970"/>
    </location>
</feature>
<dbReference type="InterPro" id="IPR004166">
    <property type="entry name" value="a-kinase_dom"/>
</dbReference>
<feature type="region of interest" description="Disordered" evidence="10">
    <location>
        <begin position="343"/>
        <end position="373"/>
    </location>
</feature>
<dbReference type="InterPro" id="IPR036179">
    <property type="entry name" value="Ig-like_dom_sf"/>
</dbReference>
<dbReference type="Gene3D" id="3.20.200.10">
    <property type="entry name" value="MHCK/EF2 kinase"/>
    <property type="match status" value="1"/>
</dbReference>
<evidence type="ECO:0000256" key="9">
    <source>
        <dbReference type="ARBA" id="ARBA00048679"/>
    </source>
</evidence>
<feature type="region of interest" description="Disordered" evidence="10">
    <location>
        <begin position="155"/>
        <end position="211"/>
    </location>
</feature>
<comment type="similarity">
    <text evidence="1">Belongs to the protein kinase superfamily. Alpha-type protein kinase family. ALPK subfamily.</text>
</comment>
<keyword evidence="4" id="KW-0808">Transferase</keyword>
<feature type="compositionally biased region" description="Basic residues" evidence="10">
    <location>
        <begin position="680"/>
        <end position="691"/>
    </location>
</feature>
<dbReference type="EC" id="2.7.11.1" evidence="2"/>
<feature type="compositionally biased region" description="Basic and acidic residues" evidence="10">
    <location>
        <begin position="263"/>
        <end position="275"/>
    </location>
</feature>
<sequence length="1280" mass="140473">MLTLLPHLTHNLTSPPSETFSEFYVKQQPALSVPLIQDNTAPGAMSSISEGLMEMSTAEPLTRLSFSSEHGRATYPLGSSSPHSDSSESDKAEAPMSDLYIFETETRDFLLNPNVDPHEMKCPDCQPLSQIEEKEVQHYCNTDALRCDSADTLTKSRHSSSEEQATVDYESDVGQHAGPRPPAAHACEASSMSVNDERRPTAEVSGLTPKARQSHSPVELWLDACQYLAGEDTIAMDVLDGTSRSVTQQGPSVTGDLSLPPGETRESGCHSEGREGIGWSCEDTRGWGPPVERWSSVDSWASALSDWSGIFTASPGDITTAFTEIGAEIDALTQALAGVNTDTNTETSQERQSRKTAALVRPQPPMGIQDQPRGAESLCDFTATTQGEEQPEEIQSSQSESCTCPIHPHSPMGSSSAVVAFPGGYGKDVTAATLVPGSSSSYRFDPSQFGGYDDPSETDIFISKEDPIILNITEDTDLEEGIGELTHKEESTIDSAEKSSPEGQLDLHTGNTSECFLPERKSIIEEINDLSRELSNLADVPADHFVISEKKRVAVITLEVNDPFFSRPAKPIAAAVPSEKFELNQKTTEKMPHKPNKHRSESKPRSKKDKSAGHHHGAQVSIKQENLSHHVSAPQTSKEQEIHLPTEENHTIEKNPPAGLEDNQAKLRTETDVAAEKAPSKPHGKKKKKHGQNATALKNVGEPLVDEEHAAKPKSAKGRLDVFEARLGAKAEKAQKDSALSDGAEKKPQQLEAKASQGERPAHYPEHKDHQPKTFARPLNDDVIKRRRLSEDKFGKILRALESKLPKPDVCTKARAEEPKADAGASHKKPYSEVVKQKVPPKEGKGYACAIFFFCMHNNNVNTRARRHVNTRPSSTRRQKHVTMSADPKVVQPIQAASVSGEPQSLSLWCQFAAVFYDHTATWSREGTRLAEIKRSAGDESRVSLTISDASHKDLGKYQCRLSSSRASVNLDYLLTYEVLSEIIIPPSPKTISSAPVSVGSDEEDVRCSRLMFKEDFLSHQYFGENHPVSIITEKVHFGEGMHRRAFRTLLQAGQMPLLLPGHTCVLKVHNSISYGTKNNDELIEKNFTLAVEECQVQNTAREYIKAYTAAARSAEAFGDVPEIIPIYLVHRPSNDIPYATLEEELIGDFVKYSVKDGKEINLLRRDSEAGQKCCSFQHWVYHSTEGNLLVTDMQGVGMRLTDVGIATCKKGYKGFKGNCSTSFIDQFKALHQCNTYCEILGLKSLQPKAKKATSAPKPKPQPPAAPKKKNFGPTVKGKS</sequence>
<evidence type="ECO:0000256" key="7">
    <source>
        <dbReference type="ARBA" id="ARBA00023319"/>
    </source>
</evidence>
<dbReference type="AlphaFoldDB" id="A0A6A4SED5"/>
<keyword evidence="7" id="KW-0393">Immunoglobulin domain</keyword>
<comment type="caution">
    <text evidence="13">The sequence shown here is derived from an EMBL/GenBank/DDBJ whole genome shotgun (WGS) entry which is preliminary data.</text>
</comment>
<evidence type="ECO:0000313" key="13">
    <source>
        <dbReference type="EMBL" id="KAF0031577.1"/>
    </source>
</evidence>
<keyword evidence="6" id="KW-1015">Disulfide bond</keyword>
<feature type="region of interest" description="Disordered" evidence="10">
    <location>
        <begin position="492"/>
        <end position="512"/>
    </location>
</feature>
<feature type="region of interest" description="Disordered" evidence="10">
    <location>
        <begin position="1248"/>
        <end position="1280"/>
    </location>
</feature>
<evidence type="ECO:0000256" key="5">
    <source>
        <dbReference type="ARBA" id="ARBA00022777"/>
    </source>
</evidence>
<reference evidence="13 14" key="1">
    <citation type="submission" date="2019-06" db="EMBL/GenBank/DDBJ databases">
        <title>Draft genomes of female and male turbot (Scophthalmus maximus).</title>
        <authorList>
            <person name="Xu H."/>
            <person name="Xu X.-W."/>
            <person name="Shao C."/>
            <person name="Chen S."/>
        </authorList>
    </citation>
    <scope>NUCLEOTIDE SEQUENCE [LARGE SCALE GENOMIC DNA]</scope>
    <source>
        <strain evidence="13">Ysfricsl-2016a</strain>
        <tissue evidence="13">Blood</tissue>
    </source>
</reference>
<protein>
    <recommendedName>
        <fullName evidence="2">non-specific serine/threonine protein kinase</fullName>
        <ecNumber evidence="2">2.7.11.1</ecNumber>
    </recommendedName>
</protein>
<dbReference type="PANTHER" id="PTHR47091">
    <property type="entry name" value="ALPHA-PROTEIN KINASE 2-RELATED"/>
    <property type="match status" value="1"/>
</dbReference>
<feature type="compositionally biased region" description="Basic and acidic residues" evidence="10">
    <location>
        <begin position="638"/>
        <end position="653"/>
    </location>
</feature>
<dbReference type="PROSITE" id="PS50835">
    <property type="entry name" value="IG_LIKE"/>
    <property type="match status" value="1"/>
</dbReference>
<evidence type="ECO:0000256" key="2">
    <source>
        <dbReference type="ARBA" id="ARBA00012513"/>
    </source>
</evidence>
<feature type="compositionally biased region" description="Basic and acidic residues" evidence="10">
    <location>
        <begin position="663"/>
        <end position="679"/>
    </location>
</feature>
<dbReference type="SUPFAM" id="SSF48726">
    <property type="entry name" value="Immunoglobulin"/>
    <property type="match status" value="1"/>
</dbReference>
<dbReference type="GO" id="GO:0004674">
    <property type="term" value="F:protein serine/threonine kinase activity"/>
    <property type="evidence" value="ECO:0007669"/>
    <property type="project" value="UniProtKB-KW"/>
</dbReference>
<dbReference type="GO" id="GO:0005524">
    <property type="term" value="F:ATP binding"/>
    <property type="evidence" value="ECO:0007669"/>
    <property type="project" value="InterPro"/>
</dbReference>
<evidence type="ECO:0000256" key="3">
    <source>
        <dbReference type="ARBA" id="ARBA00022527"/>
    </source>
</evidence>
<dbReference type="InterPro" id="IPR013783">
    <property type="entry name" value="Ig-like_fold"/>
</dbReference>
<evidence type="ECO:0000256" key="4">
    <source>
        <dbReference type="ARBA" id="ARBA00022679"/>
    </source>
</evidence>
<evidence type="ECO:0000259" key="11">
    <source>
        <dbReference type="PROSITE" id="PS50835"/>
    </source>
</evidence>
<dbReference type="EMBL" id="VEVO01000014">
    <property type="protein sequence ID" value="KAF0031577.1"/>
    <property type="molecule type" value="Genomic_DNA"/>
</dbReference>
<dbReference type="PROSITE" id="PS51158">
    <property type="entry name" value="ALPHA_KINASE"/>
    <property type="match status" value="1"/>
</dbReference>
<comment type="catalytic activity">
    <reaction evidence="9">
        <text>L-seryl-[protein] + ATP = O-phospho-L-seryl-[protein] + ADP + H(+)</text>
        <dbReference type="Rhea" id="RHEA:17989"/>
        <dbReference type="Rhea" id="RHEA-COMP:9863"/>
        <dbReference type="Rhea" id="RHEA-COMP:11604"/>
        <dbReference type="ChEBI" id="CHEBI:15378"/>
        <dbReference type="ChEBI" id="CHEBI:29999"/>
        <dbReference type="ChEBI" id="CHEBI:30616"/>
        <dbReference type="ChEBI" id="CHEBI:83421"/>
        <dbReference type="ChEBI" id="CHEBI:456216"/>
        <dbReference type="EC" id="2.7.11.1"/>
    </reaction>
</comment>
<evidence type="ECO:0000256" key="1">
    <source>
        <dbReference type="ARBA" id="ARBA00008651"/>
    </source>
</evidence>
<dbReference type="InterPro" id="IPR007110">
    <property type="entry name" value="Ig-like_dom"/>
</dbReference>
<accession>A0A6A4SED5</accession>
<feature type="region of interest" description="Disordered" evidence="10">
    <location>
        <begin position="72"/>
        <end position="94"/>
    </location>
</feature>
<dbReference type="InterPro" id="IPR011009">
    <property type="entry name" value="Kinase-like_dom_sf"/>
</dbReference>
<proteinExistence type="inferred from homology"/>
<feature type="compositionally biased region" description="Basic and acidic residues" evidence="10">
    <location>
        <begin position="760"/>
        <end position="772"/>
    </location>
</feature>
<gene>
    <name evidence="13" type="ORF">F2P81_016132</name>
</gene>
<dbReference type="SMART" id="SM00811">
    <property type="entry name" value="Alpha_kinase"/>
    <property type="match status" value="1"/>
</dbReference>
<feature type="compositionally biased region" description="Basic and acidic residues" evidence="10">
    <location>
        <begin position="718"/>
        <end position="736"/>
    </location>
</feature>
<evidence type="ECO:0000256" key="10">
    <source>
        <dbReference type="SAM" id="MobiDB-lite"/>
    </source>
</evidence>
<dbReference type="Pfam" id="PF02816">
    <property type="entry name" value="Alpha_kinase"/>
    <property type="match status" value="1"/>
</dbReference>
<dbReference type="Gene3D" id="2.60.40.10">
    <property type="entry name" value="Immunoglobulins"/>
    <property type="match status" value="1"/>
</dbReference>
<feature type="compositionally biased region" description="Basic and acidic residues" evidence="10">
    <location>
        <begin position="579"/>
        <end position="612"/>
    </location>
</feature>
<dbReference type="PANTHER" id="PTHR47091:SF2">
    <property type="entry name" value="ALPHA-PROTEIN KINASE 2"/>
    <property type="match status" value="1"/>
</dbReference>
<evidence type="ECO:0000256" key="6">
    <source>
        <dbReference type="ARBA" id="ARBA00023157"/>
    </source>
</evidence>
<comment type="catalytic activity">
    <reaction evidence="8">
        <text>L-threonyl-[protein] + ATP = O-phospho-L-threonyl-[protein] + ADP + H(+)</text>
        <dbReference type="Rhea" id="RHEA:46608"/>
        <dbReference type="Rhea" id="RHEA-COMP:11060"/>
        <dbReference type="Rhea" id="RHEA-COMP:11605"/>
        <dbReference type="ChEBI" id="CHEBI:15378"/>
        <dbReference type="ChEBI" id="CHEBI:30013"/>
        <dbReference type="ChEBI" id="CHEBI:30616"/>
        <dbReference type="ChEBI" id="CHEBI:61977"/>
        <dbReference type="ChEBI" id="CHEBI:456216"/>
        <dbReference type="EC" id="2.7.11.1"/>
    </reaction>
</comment>
<feature type="domain" description="Alpha-type protein kinase" evidence="12">
    <location>
        <begin position="1014"/>
        <end position="1246"/>
    </location>
</feature>
<organism evidence="13 14">
    <name type="scientific">Scophthalmus maximus</name>
    <name type="common">Turbot</name>
    <name type="synonym">Psetta maxima</name>
    <dbReference type="NCBI Taxonomy" id="52904"/>
    <lineage>
        <taxon>Eukaryota</taxon>
        <taxon>Metazoa</taxon>
        <taxon>Chordata</taxon>
        <taxon>Craniata</taxon>
        <taxon>Vertebrata</taxon>
        <taxon>Euteleostomi</taxon>
        <taxon>Actinopterygii</taxon>
        <taxon>Neopterygii</taxon>
        <taxon>Teleostei</taxon>
        <taxon>Neoteleostei</taxon>
        <taxon>Acanthomorphata</taxon>
        <taxon>Carangaria</taxon>
        <taxon>Pleuronectiformes</taxon>
        <taxon>Pleuronectoidei</taxon>
        <taxon>Scophthalmidae</taxon>
        <taxon>Scophthalmus</taxon>
    </lineage>
</organism>
<dbReference type="SUPFAM" id="SSF56112">
    <property type="entry name" value="Protein kinase-like (PK-like)"/>
    <property type="match status" value="1"/>
</dbReference>